<dbReference type="RefSeq" id="XP_003674799.1">
    <property type="nucleotide sequence ID" value="XM_003674751.1"/>
</dbReference>
<dbReference type="AlphaFoldDB" id="G0VBU9"/>
<proteinExistence type="predicted"/>
<dbReference type="InParanoid" id="G0VBU9"/>
<accession>G0VBU9</accession>
<dbReference type="GO" id="GO:0003899">
    <property type="term" value="F:DNA-directed RNA polymerase activity"/>
    <property type="evidence" value="ECO:0007669"/>
    <property type="project" value="EnsemblFungi"/>
</dbReference>
<dbReference type="Proteomes" id="UP000001640">
    <property type="component" value="Chromosome 2"/>
</dbReference>
<reference key="2">
    <citation type="submission" date="2011-08" db="EMBL/GenBank/DDBJ databases">
        <title>Genome sequence of Naumovozyma castellii.</title>
        <authorList>
            <person name="Gordon J.L."/>
            <person name="Armisen D."/>
            <person name="Proux-Wera E."/>
            <person name="OhEigeartaigh S.S."/>
            <person name="Byrne K.P."/>
            <person name="Wolfe K.H."/>
        </authorList>
    </citation>
    <scope>NUCLEOTIDE SEQUENCE</scope>
    <source>
        <strain>Type strain:CBS 4309</strain>
    </source>
</reference>
<sequence>MFKGTRRAAFNQSTPLNTPVVIHTTAQPQHVNKDDVLKFLDKFITEKENLIQNSTVALGSAEGTAAVGGDAATALLSIDTTLSSSLSQLKRLQRDFKGLPPASMIAESVSSETNKESTGESSVTKSVTGGTKKTFSDEE</sequence>
<dbReference type="OrthoDB" id="4093689at2759"/>
<gene>
    <name evidence="2" type="primary">NCAS0B03410</name>
    <name evidence="2" type="ordered locus">NCAS_0B03410</name>
</gene>
<feature type="region of interest" description="Disordered" evidence="1">
    <location>
        <begin position="100"/>
        <end position="139"/>
    </location>
</feature>
<evidence type="ECO:0000256" key="1">
    <source>
        <dbReference type="SAM" id="MobiDB-lite"/>
    </source>
</evidence>
<organism evidence="2 3">
    <name type="scientific">Naumovozyma castellii</name>
    <name type="common">Yeast</name>
    <name type="synonym">Saccharomyces castellii</name>
    <dbReference type="NCBI Taxonomy" id="27288"/>
    <lineage>
        <taxon>Eukaryota</taxon>
        <taxon>Fungi</taxon>
        <taxon>Dikarya</taxon>
        <taxon>Ascomycota</taxon>
        <taxon>Saccharomycotina</taxon>
        <taxon>Saccharomycetes</taxon>
        <taxon>Saccharomycetales</taxon>
        <taxon>Saccharomycetaceae</taxon>
        <taxon>Naumovozyma</taxon>
    </lineage>
</organism>
<dbReference type="HOGENOM" id="CLU_132185_0_0_1"/>
<dbReference type="STRING" id="1064592.G0VBU9"/>
<protein>
    <submittedName>
        <fullName evidence="2">Uncharacterized protein</fullName>
    </submittedName>
</protein>
<dbReference type="GO" id="GO:0006362">
    <property type="term" value="P:transcription elongation by RNA polymerase I"/>
    <property type="evidence" value="ECO:0007669"/>
    <property type="project" value="EnsemblFungi"/>
</dbReference>
<dbReference type="InterPro" id="IPR013239">
    <property type="entry name" value="RNA_polI_Rpa14"/>
</dbReference>
<dbReference type="GO" id="GO:0006363">
    <property type="term" value="P:termination of RNA polymerase I transcription"/>
    <property type="evidence" value="ECO:0007669"/>
    <property type="project" value="EnsemblFungi"/>
</dbReference>
<dbReference type="GO" id="GO:0005736">
    <property type="term" value="C:RNA polymerase I complex"/>
    <property type="evidence" value="ECO:0007669"/>
    <property type="project" value="EnsemblFungi"/>
</dbReference>
<evidence type="ECO:0000313" key="2">
    <source>
        <dbReference type="EMBL" id="CCC68425.1"/>
    </source>
</evidence>
<dbReference type="FunCoup" id="G0VBU9">
    <property type="interactions" value="78"/>
</dbReference>
<feature type="compositionally biased region" description="Low complexity" evidence="1">
    <location>
        <begin position="119"/>
        <end position="133"/>
    </location>
</feature>
<dbReference type="Gene3D" id="6.10.250.3390">
    <property type="match status" value="1"/>
</dbReference>
<dbReference type="OMA" id="TPIVIHE"/>
<dbReference type="GO" id="GO:0006361">
    <property type="term" value="P:transcription initiation at RNA polymerase I promoter"/>
    <property type="evidence" value="ECO:0007669"/>
    <property type="project" value="EnsemblFungi"/>
</dbReference>
<dbReference type="Pfam" id="PF08203">
    <property type="entry name" value="RNA_polI_A14"/>
    <property type="match status" value="1"/>
</dbReference>
<evidence type="ECO:0000313" key="3">
    <source>
        <dbReference type="Proteomes" id="UP000001640"/>
    </source>
</evidence>
<dbReference type="eggNOG" id="ENOG502S8XT">
    <property type="taxonomic scope" value="Eukaryota"/>
</dbReference>
<dbReference type="KEGG" id="ncs:NCAS_0B03410"/>
<name>G0VBU9_NAUCA</name>
<keyword evidence="3" id="KW-1185">Reference proteome</keyword>
<dbReference type="EMBL" id="HE576753">
    <property type="protein sequence ID" value="CCC68425.1"/>
    <property type="molecule type" value="Genomic_DNA"/>
</dbReference>
<reference evidence="2 3" key="1">
    <citation type="journal article" date="2011" name="Proc. Natl. Acad. Sci. U.S.A.">
        <title>Evolutionary erosion of yeast sex chromosomes by mating-type switching accidents.</title>
        <authorList>
            <person name="Gordon J.L."/>
            <person name="Armisen D."/>
            <person name="Proux-Wera E."/>
            <person name="Oheigeartaigh S.S."/>
            <person name="Byrne K.P."/>
            <person name="Wolfe K.H."/>
        </authorList>
    </citation>
    <scope>NUCLEOTIDE SEQUENCE [LARGE SCALE GENOMIC DNA]</scope>
    <source>
        <strain evidence="3">ATCC 76901 / BCRC 22586 / CBS 4309 / NBRC 1992 / NRRL Y-12630</strain>
    </source>
</reference>
<dbReference type="GeneID" id="96901985"/>